<reference evidence="2 3" key="1">
    <citation type="submission" date="2016-10" db="EMBL/GenBank/DDBJ databases">
        <authorList>
            <person name="de Groot N.N."/>
        </authorList>
    </citation>
    <scope>NUCLEOTIDE SEQUENCE [LARGE SCALE GENOMIC DNA]</scope>
    <source>
        <strain evidence="2 3">CGMCC 4.7037</strain>
    </source>
</reference>
<dbReference type="AlphaFoldDB" id="A0A1H5ZNR3"/>
<protein>
    <submittedName>
        <fullName evidence="2">Uncharacterized protein</fullName>
    </submittedName>
</protein>
<accession>A0A1H5ZNR3</accession>
<organism evidence="2 3">
    <name type="scientific">Nonomuraea solani</name>
    <dbReference type="NCBI Taxonomy" id="1144553"/>
    <lineage>
        <taxon>Bacteria</taxon>
        <taxon>Bacillati</taxon>
        <taxon>Actinomycetota</taxon>
        <taxon>Actinomycetes</taxon>
        <taxon>Streptosporangiales</taxon>
        <taxon>Streptosporangiaceae</taxon>
        <taxon>Nonomuraea</taxon>
    </lineage>
</organism>
<feature type="chain" id="PRO_5009291798" evidence="1">
    <location>
        <begin position="26"/>
        <end position="77"/>
    </location>
</feature>
<dbReference type="RefSeq" id="WP_103955388.1">
    <property type="nucleotide sequence ID" value="NZ_FNVT01000002.1"/>
</dbReference>
<evidence type="ECO:0000256" key="1">
    <source>
        <dbReference type="SAM" id="SignalP"/>
    </source>
</evidence>
<dbReference type="Proteomes" id="UP000236732">
    <property type="component" value="Unassembled WGS sequence"/>
</dbReference>
<keyword evidence="3" id="KW-1185">Reference proteome</keyword>
<sequence>MYRTAVAAVTMTAAALLLATTPALAYNDDDDHQGPFYTMCEGELHGLIKLHAPVLVWWGDADCATDTDDIFMAHLDD</sequence>
<feature type="signal peptide" evidence="1">
    <location>
        <begin position="1"/>
        <end position="25"/>
    </location>
</feature>
<gene>
    <name evidence="2" type="ORF">SAMN05444920_102747</name>
</gene>
<proteinExistence type="predicted"/>
<evidence type="ECO:0000313" key="2">
    <source>
        <dbReference type="EMBL" id="SEG37036.1"/>
    </source>
</evidence>
<keyword evidence="1" id="KW-0732">Signal</keyword>
<name>A0A1H5ZNR3_9ACTN</name>
<dbReference type="EMBL" id="FNVT01000002">
    <property type="protein sequence ID" value="SEG37036.1"/>
    <property type="molecule type" value="Genomic_DNA"/>
</dbReference>
<evidence type="ECO:0000313" key="3">
    <source>
        <dbReference type="Proteomes" id="UP000236732"/>
    </source>
</evidence>